<protein>
    <submittedName>
        <fullName evidence="2">Uncharacterized protein</fullName>
    </submittedName>
</protein>
<dbReference type="AlphaFoldDB" id="A0A9W7AXA2"/>
<reference evidence="3" key="1">
    <citation type="journal article" date="2023" name="Commun. Biol.">
        <title>Genome analysis of Parmales, the sister group of diatoms, reveals the evolutionary specialization of diatoms from phago-mixotrophs to photoautotrophs.</title>
        <authorList>
            <person name="Ban H."/>
            <person name="Sato S."/>
            <person name="Yoshikawa S."/>
            <person name="Yamada K."/>
            <person name="Nakamura Y."/>
            <person name="Ichinomiya M."/>
            <person name="Sato N."/>
            <person name="Blanc-Mathieu R."/>
            <person name="Endo H."/>
            <person name="Kuwata A."/>
            <person name="Ogata H."/>
        </authorList>
    </citation>
    <scope>NUCLEOTIDE SEQUENCE [LARGE SCALE GENOMIC DNA]</scope>
    <source>
        <strain evidence="3">NIES 3701</strain>
    </source>
</reference>
<comment type="caution">
    <text evidence="2">The sequence shown here is derived from an EMBL/GenBank/DDBJ whole genome shotgun (WGS) entry which is preliminary data.</text>
</comment>
<dbReference type="Gene3D" id="1.20.120.1900">
    <property type="entry name" value="Gamma-tubulin complex, C-terminal domain"/>
    <property type="match status" value="1"/>
</dbReference>
<dbReference type="EMBL" id="BRXY01000248">
    <property type="protein sequence ID" value="GMH80661.1"/>
    <property type="molecule type" value="Genomic_DNA"/>
</dbReference>
<organism evidence="2 3">
    <name type="scientific">Triparma strigata</name>
    <dbReference type="NCBI Taxonomy" id="1606541"/>
    <lineage>
        <taxon>Eukaryota</taxon>
        <taxon>Sar</taxon>
        <taxon>Stramenopiles</taxon>
        <taxon>Ochrophyta</taxon>
        <taxon>Bolidophyceae</taxon>
        <taxon>Parmales</taxon>
        <taxon>Triparmaceae</taxon>
        <taxon>Triparma</taxon>
    </lineage>
</organism>
<evidence type="ECO:0000313" key="2">
    <source>
        <dbReference type="EMBL" id="GMH80661.1"/>
    </source>
</evidence>
<feature type="compositionally biased region" description="Pro residues" evidence="1">
    <location>
        <begin position="196"/>
        <end position="211"/>
    </location>
</feature>
<feature type="compositionally biased region" description="Low complexity" evidence="1">
    <location>
        <begin position="185"/>
        <end position="195"/>
    </location>
</feature>
<dbReference type="InterPro" id="IPR042241">
    <property type="entry name" value="GCP_C_sf"/>
</dbReference>
<proteinExistence type="predicted"/>
<dbReference type="OrthoDB" id="10365922at2759"/>
<keyword evidence="3" id="KW-1185">Reference proteome</keyword>
<evidence type="ECO:0000313" key="3">
    <source>
        <dbReference type="Proteomes" id="UP001165085"/>
    </source>
</evidence>
<gene>
    <name evidence="2" type="ORF">TrST_g6039</name>
</gene>
<dbReference type="Proteomes" id="UP001165085">
    <property type="component" value="Unassembled WGS sequence"/>
</dbReference>
<name>A0A9W7AXA2_9STRA</name>
<feature type="region of interest" description="Disordered" evidence="1">
    <location>
        <begin position="161"/>
        <end position="215"/>
    </location>
</feature>
<sequence length="767" mass="85704">MASYKATGASYNTQNTARIKNALNSLSMSLSPKAAMDIIPSGDITQKLFDDLIYNRKYGSRSLTRLPQDVLNRVQALKEKDLETFYPSRDWDKIIHLMEGVEPVVDVLLSLQRNGLAAASDVCEEQDDVDPETSDFIKAEEEAKRLEDSWLKDWNCDESDIFDSDSESQTSSHGTTSSTPPPSSPQKISPPLTTSFPPPPPLSGPPKPAPPSLTVTSSHAQIIDIRPGVINDDEIVRSLVLALLNIETSYFYPSATSKNSWAQTSWKSVNSLELVTHPFLTLASHIAKVKSFLKPSSSSSSPKSNWFEKTCQDFIDDLNDHLAVLLESSDQRRMSFVQLYSAIYPFTHKVTELLDIIDESSDLNVYVATTPAGRAKSALDAALRNEVWDVWRQYSKDLKLWLETGKLPPQGSNNLFVVELDGWDYNVDANAVPEIFEGMEWEVVKCGVQAGIYNGILSESGDGAVEPLAPLPDIKFEENPNAPILNISTITLASNIKSYICEVGKIATATFKKCIISEVRRIHDIYFCRRENHGYYSLFVSVREGTKFHKNVKKVSGIIGAKCEFDPPPTTSSSSSFVDSLKISLSVTQPAAKLIFHNPSVLKAYQNTFSFLMAIKHAVFAIDTYRIDVSKGIRVEDERRWLVFAFKVSFTCRVILNFVNMTLGEAESSLVSIEYAKDWFELAEEWQKIAEKMLRLSTSEISYVLSCVNLTHHLVTVLEDEPSSTRTFLLEEASESWDLKWKLAVEVLKRGNEYGGKIIAAELQGFE</sequence>
<accession>A0A9W7AXA2</accession>
<evidence type="ECO:0000256" key="1">
    <source>
        <dbReference type="SAM" id="MobiDB-lite"/>
    </source>
</evidence>
<feature type="compositionally biased region" description="Low complexity" evidence="1">
    <location>
        <begin position="167"/>
        <end position="178"/>
    </location>
</feature>